<comment type="caution">
    <text evidence="11">The sequence shown here is derived from an EMBL/GenBank/DDBJ whole genome shotgun (WGS) entry which is preliminary data.</text>
</comment>
<evidence type="ECO:0000256" key="3">
    <source>
        <dbReference type="ARBA" id="ARBA00010918"/>
    </source>
</evidence>
<dbReference type="OrthoDB" id="9778250at2"/>
<comment type="subcellular location">
    <subcellularLocation>
        <location evidence="2">Vacuole membrane</location>
        <topology evidence="2">Multi-pass membrane protein</topology>
    </subcellularLocation>
</comment>
<comment type="function">
    <text evidence="1">May be involved in vacuolar sorting and osmoregulation.</text>
</comment>
<reference evidence="11 12" key="1">
    <citation type="journal article" date="2019" name="Mar. Drugs">
        <title>Comparative Genomics and CAZyme Genome Repertoires of Marine Zobellia amurskyensis KMM 3526(T) and Zobellia laminariae KMM 3676(T).</title>
        <authorList>
            <person name="Chernysheva N."/>
            <person name="Bystritskaya E."/>
            <person name="Stenkova A."/>
            <person name="Golovkin I."/>
            <person name="Nedashkovskaya O."/>
            <person name="Isaeva M."/>
        </authorList>
    </citation>
    <scope>NUCLEOTIDE SEQUENCE [LARGE SCALE GENOMIC DNA]</scope>
    <source>
        <strain evidence="11 12">KMM 3526</strain>
    </source>
</reference>
<evidence type="ECO:0000256" key="9">
    <source>
        <dbReference type="SAM" id="Phobius"/>
    </source>
</evidence>
<feature type="transmembrane region" description="Helical" evidence="9">
    <location>
        <begin position="507"/>
        <end position="528"/>
    </location>
</feature>
<feature type="transmembrane region" description="Helical" evidence="9">
    <location>
        <begin position="359"/>
        <end position="382"/>
    </location>
</feature>
<feature type="transmembrane region" description="Helical" evidence="9">
    <location>
        <begin position="453"/>
        <end position="471"/>
    </location>
</feature>
<organism evidence="11 12">
    <name type="scientific">Zobellia amurskyensis</name>
    <dbReference type="NCBI Taxonomy" id="248905"/>
    <lineage>
        <taxon>Bacteria</taxon>
        <taxon>Pseudomonadati</taxon>
        <taxon>Bacteroidota</taxon>
        <taxon>Flavobacteriia</taxon>
        <taxon>Flavobacteriales</taxon>
        <taxon>Flavobacteriaceae</taxon>
        <taxon>Zobellia</taxon>
    </lineage>
</organism>
<keyword evidence="12" id="KW-1185">Reference proteome</keyword>
<evidence type="ECO:0000256" key="4">
    <source>
        <dbReference type="ARBA" id="ARBA00017435"/>
    </source>
</evidence>
<dbReference type="PANTHER" id="PTHR12147">
    <property type="entry name" value="METALLOPEPTIDASE M28 FAMILY MEMBER"/>
    <property type="match status" value="1"/>
</dbReference>
<feature type="transmembrane region" description="Helical" evidence="9">
    <location>
        <begin position="535"/>
        <end position="552"/>
    </location>
</feature>
<keyword evidence="9" id="KW-0812">Transmembrane</keyword>
<evidence type="ECO:0000256" key="1">
    <source>
        <dbReference type="ARBA" id="ARBA00003273"/>
    </source>
</evidence>
<feature type="domain" description="Peptidase M28" evidence="10">
    <location>
        <begin position="100"/>
        <end position="290"/>
    </location>
</feature>
<proteinExistence type="inferred from homology"/>
<keyword evidence="6 9" id="KW-1133">Transmembrane helix</keyword>
<feature type="transmembrane region" description="Helical" evidence="9">
    <location>
        <begin position="427"/>
        <end position="447"/>
    </location>
</feature>
<dbReference type="RefSeq" id="WP_155599238.1">
    <property type="nucleotide sequence ID" value="NZ_RCNR01000008.1"/>
</dbReference>
<sequence length="761" mass="85731">MKRFSSTLSFLLLLAAIYWGFHTSMPVYEEDISAPESSFSTDRALKHVKALSQEPHAIGFPGHEKVQDYIVSELTIMGLKTSLQTGYSVGDWGNMSKPINILARIEGTENGKALLLLSHYDSHPHSSLGASDAGSGVATILESVRAFLSEEKKPKNDIIILFTDGEELGLNGADLFVSEHEWAKEVGLVLNFEARGSGGPSYTFMETNRGNQHLVSEFIKANPKFPMANSLYYSIYKMLPNDTDLTVFREVRDIQGFNFAFIDDHFDYHTAQDSYERLDKNTLAHQGSYLSPLLNHFSNVELNQLPSLNDYVYFNIPLFGVISYPFDWIWPMLGLAVLLFVLVLSYGLKKKQLSPKASLIGFIPLLLSIISNGLIGYFSWPVLKWAYPNYNDILHGFTYNGYAYILAFLCLSLAVCFGVYHKFRKIATADLVVAPLLFWLLLCGAIAEYLPGASFFVLPVFALLAAWYVILNQKAPNVLLMVFLGLPAVWLYAPLVKGFPVGLGLKMMIGCTLLVTLTFVLLLPLFGMYTHKKKWAYLGLFAFIGTMAYAHIHSGFDTENGKPSSLVYVLNEDTKTAQWASYDQVPIEWNRAFLGNENKIDEQLNQHLISSKYNTLFKRSAEAPLKSLEGPKIETVRDTLIGNDRIIELCITPQRNVNRLDIFTESMNLEKVKINQLELSPFYLEDRKTSKLVTHYITDNAYTEIEITVAKDSILELTFQEASNDLLDHPLFNVPKRPETSIPMPFVLNDAIITTKSIRFE</sequence>
<dbReference type="GO" id="GO:0008235">
    <property type="term" value="F:metalloexopeptidase activity"/>
    <property type="evidence" value="ECO:0007669"/>
    <property type="project" value="InterPro"/>
</dbReference>
<feature type="transmembrane region" description="Helical" evidence="9">
    <location>
        <begin position="328"/>
        <end position="347"/>
    </location>
</feature>
<evidence type="ECO:0000256" key="8">
    <source>
        <dbReference type="ARBA" id="ARBA00031512"/>
    </source>
</evidence>
<dbReference type="GO" id="GO:0006508">
    <property type="term" value="P:proteolysis"/>
    <property type="evidence" value="ECO:0007669"/>
    <property type="project" value="InterPro"/>
</dbReference>
<evidence type="ECO:0000256" key="7">
    <source>
        <dbReference type="ARBA" id="ARBA00023180"/>
    </source>
</evidence>
<keyword evidence="5" id="KW-0926">Vacuole</keyword>
<evidence type="ECO:0000313" key="11">
    <source>
        <dbReference type="EMBL" id="MUH35401.1"/>
    </source>
</evidence>
<feature type="transmembrane region" description="Helical" evidence="9">
    <location>
        <begin position="478"/>
        <end position="495"/>
    </location>
</feature>
<dbReference type="Proteomes" id="UP000540519">
    <property type="component" value="Unassembled WGS sequence"/>
</dbReference>
<dbReference type="InterPro" id="IPR045175">
    <property type="entry name" value="M28_fam"/>
</dbReference>
<dbReference type="InterPro" id="IPR007484">
    <property type="entry name" value="Peptidase_M28"/>
</dbReference>
<evidence type="ECO:0000256" key="6">
    <source>
        <dbReference type="ARBA" id="ARBA00022989"/>
    </source>
</evidence>
<feature type="transmembrane region" description="Helical" evidence="9">
    <location>
        <begin position="402"/>
        <end position="420"/>
    </location>
</feature>
<keyword evidence="9" id="KW-0472">Membrane</keyword>
<evidence type="ECO:0000256" key="5">
    <source>
        <dbReference type="ARBA" id="ARBA00022554"/>
    </source>
</evidence>
<dbReference type="Gene3D" id="3.40.630.10">
    <property type="entry name" value="Zn peptidases"/>
    <property type="match status" value="1"/>
</dbReference>
<protein>
    <recommendedName>
        <fullName evidence="4">Vacuolar membrane protease</fullName>
    </recommendedName>
    <alternativeName>
        <fullName evidence="8">FXNA-related family protease 1</fullName>
    </alternativeName>
</protein>
<dbReference type="Pfam" id="PF04389">
    <property type="entry name" value="Peptidase_M28"/>
    <property type="match status" value="1"/>
</dbReference>
<keyword evidence="7" id="KW-0325">Glycoprotein</keyword>
<evidence type="ECO:0000313" key="12">
    <source>
        <dbReference type="Proteomes" id="UP000540519"/>
    </source>
</evidence>
<gene>
    <name evidence="11" type="ORF">D9O36_06080</name>
</gene>
<evidence type="ECO:0000256" key="2">
    <source>
        <dbReference type="ARBA" id="ARBA00004128"/>
    </source>
</evidence>
<dbReference type="PANTHER" id="PTHR12147:SF58">
    <property type="entry name" value="VACUOLAR MEMBRANE PROTEASE"/>
    <property type="match status" value="1"/>
</dbReference>
<accession>A0A7X3D0W0</accession>
<name>A0A7X3D0W0_9FLAO</name>
<dbReference type="EMBL" id="RCNR01000008">
    <property type="protein sequence ID" value="MUH35401.1"/>
    <property type="molecule type" value="Genomic_DNA"/>
</dbReference>
<dbReference type="GO" id="GO:0005774">
    <property type="term" value="C:vacuolar membrane"/>
    <property type="evidence" value="ECO:0007669"/>
    <property type="project" value="UniProtKB-SubCell"/>
</dbReference>
<dbReference type="AlphaFoldDB" id="A0A7X3D0W0"/>
<comment type="similarity">
    <text evidence="3">Belongs to the peptidase M28 family.</text>
</comment>
<dbReference type="SUPFAM" id="SSF53187">
    <property type="entry name" value="Zn-dependent exopeptidases"/>
    <property type="match status" value="1"/>
</dbReference>
<evidence type="ECO:0000259" key="10">
    <source>
        <dbReference type="Pfam" id="PF04389"/>
    </source>
</evidence>